<dbReference type="RefSeq" id="WP_303685654.1">
    <property type="nucleotide sequence ID" value="NZ_MAAX01000028.1"/>
</dbReference>
<keyword evidence="1" id="KW-1133">Transmembrane helix</keyword>
<feature type="transmembrane region" description="Helical" evidence="1">
    <location>
        <begin position="110"/>
        <end position="128"/>
    </location>
</feature>
<comment type="caution">
    <text evidence="2">The sequence shown here is derived from an EMBL/GenBank/DDBJ whole genome shotgun (WGS) entry which is preliminary data.</text>
</comment>
<evidence type="ECO:0008006" key="4">
    <source>
        <dbReference type="Google" id="ProtNLM"/>
    </source>
</evidence>
<keyword evidence="1" id="KW-0472">Membrane</keyword>
<proteinExistence type="predicted"/>
<name>A0A1Z8BCC2_9FLAO</name>
<feature type="transmembrane region" description="Helical" evidence="1">
    <location>
        <begin position="43"/>
        <end position="61"/>
    </location>
</feature>
<accession>A0A1Z8BCC2</accession>
<dbReference type="AlphaFoldDB" id="A0A1Z8BCC2"/>
<protein>
    <recommendedName>
        <fullName evidence="4">Transmembrane protein</fullName>
    </recommendedName>
</protein>
<organism evidence="2 3">
    <name type="scientific">Nonlabens dokdonensis</name>
    <dbReference type="NCBI Taxonomy" id="328515"/>
    <lineage>
        <taxon>Bacteria</taxon>
        <taxon>Pseudomonadati</taxon>
        <taxon>Bacteroidota</taxon>
        <taxon>Flavobacteriia</taxon>
        <taxon>Flavobacteriales</taxon>
        <taxon>Flavobacteriaceae</taxon>
        <taxon>Nonlabens</taxon>
    </lineage>
</organism>
<dbReference type="EMBL" id="MAAX01000028">
    <property type="protein sequence ID" value="OUS20147.1"/>
    <property type="molecule type" value="Genomic_DNA"/>
</dbReference>
<sequence>MWNSNQFLKSDYKSIKLMLFTITLVILYIVVRNLEFFKEHKEACFSIVIIAYFIYHIFIKWYNTESTQVGLPGDKKRFKIFNYFVLIIGVYSIFNDDLNNSIPSWSFKNFLVYLIIALLISIFLYLYIDDSFEKRFVIIKNDLLYFQESTATYEAPIKEFQKIKISYNKISVIAKDGRRDRLGGYKMTDGDILNLIAFLNKNAPHIELETRYETIN</sequence>
<feature type="transmembrane region" description="Helical" evidence="1">
    <location>
        <begin position="12"/>
        <end position="31"/>
    </location>
</feature>
<dbReference type="Proteomes" id="UP000196102">
    <property type="component" value="Unassembled WGS sequence"/>
</dbReference>
<gene>
    <name evidence="2" type="ORF">A9Q93_01720</name>
</gene>
<evidence type="ECO:0000313" key="2">
    <source>
        <dbReference type="EMBL" id="OUS20147.1"/>
    </source>
</evidence>
<reference evidence="3" key="1">
    <citation type="journal article" date="2017" name="Proc. Natl. Acad. Sci. U.S.A.">
        <title>Simulation of Deepwater Horizon oil plume reveals substrate specialization within a complex community of hydrocarbon-degraders.</title>
        <authorList>
            <person name="Hu P."/>
            <person name="Dubinsky E.A."/>
            <person name="Probst A.J."/>
            <person name="Wang J."/>
            <person name="Sieber C.M.K."/>
            <person name="Tom L.M."/>
            <person name="Gardinali P."/>
            <person name="Banfield J.F."/>
            <person name="Atlas R.M."/>
            <person name="Andersen G.L."/>
        </authorList>
    </citation>
    <scope>NUCLEOTIDE SEQUENCE [LARGE SCALE GENOMIC DNA]</scope>
</reference>
<evidence type="ECO:0000256" key="1">
    <source>
        <dbReference type="SAM" id="Phobius"/>
    </source>
</evidence>
<feature type="transmembrane region" description="Helical" evidence="1">
    <location>
        <begin position="81"/>
        <end position="98"/>
    </location>
</feature>
<keyword evidence="1" id="KW-0812">Transmembrane</keyword>
<evidence type="ECO:0000313" key="3">
    <source>
        <dbReference type="Proteomes" id="UP000196102"/>
    </source>
</evidence>